<keyword evidence="4" id="KW-1185">Reference proteome</keyword>
<proteinExistence type="predicted"/>
<organism evidence="3 4">
    <name type="scientific">Trichonephila clavata</name>
    <name type="common">Joro spider</name>
    <name type="synonym">Nephila clavata</name>
    <dbReference type="NCBI Taxonomy" id="2740835"/>
    <lineage>
        <taxon>Eukaryota</taxon>
        <taxon>Metazoa</taxon>
        <taxon>Ecdysozoa</taxon>
        <taxon>Arthropoda</taxon>
        <taxon>Chelicerata</taxon>
        <taxon>Arachnida</taxon>
        <taxon>Araneae</taxon>
        <taxon>Araneomorphae</taxon>
        <taxon>Entelegynae</taxon>
        <taxon>Araneoidea</taxon>
        <taxon>Nephilidae</taxon>
        <taxon>Trichonephila</taxon>
    </lineage>
</organism>
<dbReference type="InterPro" id="IPR036116">
    <property type="entry name" value="FN3_sf"/>
</dbReference>
<dbReference type="InterPro" id="IPR013783">
    <property type="entry name" value="Ig-like_fold"/>
</dbReference>
<protein>
    <recommendedName>
        <fullName evidence="2">Activating transcription factor 7-interacting protein Fn3 domain-containing protein</fullName>
    </recommendedName>
</protein>
<dbReference type="Proteomes" id="UP000887116">
    <property type="component" value="Unassembled WGS sequence"/>
</dbReference>
<feature type="region of interest" description="Disordered" evidence="1">
    <location>
        <begin position="1"/>
        <end position="42"/>
    </location>
</feature>
<dbReference type="Pfam" id="PF16794">
    <property type="entry name" value="fn3_4"/>
    <property type="match status" value="1"/>
</dbReference>
<name>A0A8X6KHM2_TRICU</name>
<dbReference type="EMBL" id="BMAO01021365">
    <property type="protein sequence ID" value="GFQ73956.1"/>
    <property type="molecule type" value="Genomic_DNA"/>
</dbReference>
<evidence type="ECO:0000259" key="2">
    <source>
        <dbReference type="Pfam" id="PF16794"/>
    </source>
</evidence>
<evidence type="ECO:0000313" key="3">
    <source>
        <dbReference type="EMBL" id="GFQ73956.1"/>
    </source>
</evidence>
<dbReference type="SUPFAM" id="SSF49265">
    <property type="entry name" value="Fibronectin type III"/>
    <property type="match status" value="1"/>
</dbReference>
<accession>A0A8X6KHM2</accession>
<dbReference type="InterPro" id="IPR056565">
    <property type="entry name" value="Fn3_ATF7IP"/>
</dbReference>
<dbReference type="AlphaFoldDB" id="A0A8X6KHM2"/>
<sequence length="149" mass="16303">MPGLQAADLQEKEKPVSPASACGTSAEPPQMTDPAPSVERPLAVPNVLPKPHLVAFPSDEGMVLYWDFHHVPDDLIGRITAFEVFFHKQKKNEDVPWKKCVNVFARTGAAQVSLKGFTEPGRYSFYVAALDSLNGQSTKSDTVHVTIRG</sequence>
<evidence type="ECO:0000313" key="4">
    <source>
        <dbReference type="Proteomes" id="UP000887116"/>
    </source>
</evidence>
<reference evidence="3" key="1">
    <citation type="submission" date="2020-07" db="EMBL/GenBank/DDBJ databases">
        <title>Multicomponent nature underlies the extraordinary mechanical properties of spider dragline silk.</title>
        <authorList>
            <person name="Kono N."/>
            <person name="Nakamura H."/>
            <person name="Mori M."/>
            <person name="Yoshida Y."/>
            <person name="Ohtoshi R."/>
            <person name="Malay A.D."/>
            <person name="Moran D.A.P."/>
            <person name="Tomita M."/>
            <person name="Numata K."/>
            <person name="Arakawa K."/>
        </authorList>
    </citation>
    <scope>NUCLEOTIDE SEQUENCE</scope>
</reference>
<evidence type="ECO:0000256" key="1">
    <source>
        <dbReference type="SAM" id="MobiDB-lite"/>
    </source>
</evidence>
<gene>
    <name evidence="3" type="ORF">TNCT_169651</name>
</gene>
<comment type="caution">
    <text evidence="3">The sequence shown here is derived from an EMBL/GenBank/DDBJ whole genome shotgun (WGS) entry which is preliminary data.</text>
</comment>
<dbReference type="Gene3D" id="2.60.40.10">
    <property type="entry name" value="Immunoglobulins"/>
    <property type="match status" value="1"/>
</dbReference>
<feature type="domain" description="Activating transcription factor 7-interacting protein Fn3" evidence="2">
    <location>
        <begin position="57"/>
        <end position="133"/>
    </location>
</feature>